<keyword evidence="1" id="KW-0472">Membrane</keyword>
<dbReference type="Proteomes" id="UP000695562">
    <property type="component" value="Unassembled WGS sequence"/>
</dbReference>
<comment type="caution">
    <text evidence="2">The sequence shown here is derived from an EMBL/GenBank/DDBJ whole genome shotgun (WGS) entry which is preliminary data.</text>
</comment>
<keyword evidence="3" id="KW-1185">Reference proteome</keyword>
<reference evidence="2" key="1">
    <citation type="submission" date="2020-01" db="EMBL/GenBank/DDBJ databases">
        <title>Development of genomics and gene disruption for Polysphondylium violaceum indicates a role for the polyketide synthase stlB in stalk morphogenesis.</title>
        <authorList>
            <person name="Narita B."/>
            <person name="Kawabe Y."/>
            <person name="Kin K."/>
            <person name="Saito T."/>
            <person name="Gibbs R."/>
            <person name="Kuspa A."/>
            <person name="Muzny D."/>
            <person name="Queller D."/>
            <person name="Richards S."/>
            <person name="Strassman J."/>
            <person name="Sucgang R."/>
            <person name="Worley K."/>
            <person name="Schaap P."/>
        </authorList>
    </citation>
    <scope>NUCLEOTIDE SEQUENCE</scope>
    <source>
        <strain evidence="2">QSvi11</strain>
    </source>
</reference>
<keyword evidence="1" id="KW-1133">Transmembrane helix</keyword>
<feature type="transmembrane region" description="Helical" evidence="1">
    <location>
        <begin position="450"/>
        <end position="476"/>
    </location>
</feature>
<accession>A0A8J4Q1C8</accession>
<evidence type="ECO:0000313" key="3">
    <source>
        <dbReference type="Proteomes" id="UP000695562"/>
    </source>
</evidence>
<evidence type="ECO:0008006" key="4">
    <source>
        <dbReference type="Google" id="ProtNLM"/>
    </source>
</evidence>
<protein>
    <recommendedName>
        <fullName evidence="4">Transmembrane protein</fullName>
    </recommendedName>
</protein>
<organism evidence="2 3">
    <name type="scientific">Polysphondylium violaceum</name>
    <dbReference type="NCBI Taxonomy" id="133409"/>
    <lineage>
        <taxon>Eukaryota</taxon>
        <taxon>Amoebozoa</taxon>
        <taxon>Evosea</taxon>
        <taxon>Eumycetozoa</taxon>
        <taxon>Dictyostelia</taxon>
        <taxon>Dictyosteliales</taxon>
        <taxon>Dictyosteliaceae</taxon>
        <taxon>Polysphondylium</taxon>
    </lineage>
</organism>
<proteinExistence type="predicted"/>
<evidence type="ECO:0000313" key="2">
    <source>
        <dbReference type="EMBL" id="KAF2078158.1"/>
    </source>
</evidence>
<keyword evidence="1" id="KW-0812">Transmembrane</keyword>
<dbReference type="EMBL" id="AJWJ01000010">
    <property type="protein sequence ID" value="KAF2078158.1"/>
    <property type="molecule type" value="Genomic_DNA"/>
</dbReference>
<feature type="transmembrane region" description="Helical" evidence="1">
    <location>
        <begin position="411"/>
        <end position="429"/>
    </location>
</feature>
<evidence type="ECO:0000256" key="1">
    <source>
        <dbReference type="SAM" id="Phobius"/>
    </source>
</evidence>
<name>A0A8J4Q1C8_9MYCE</name>
<dbReference type="Gene3D" id="3.90.175.10">
    <property type="entry name" value="Diphtheria Toxin, domain 1"/>
    <property type="match status" value="1"/>
</dbReference>
<sequence>MPSSEIQSKIKFFENIQKCNNANQVIKNVIPKKPSYVPAKINVTENGVSSINQMYVEIKKTNLTNDTLKMEKLEVINPKYDQVKKTTPDTLKDMKYVGYHGSDAYNDLLDPNVKLRPTIFKDKPQWDGFYSSPDPIVTTGYISSKEGGILDVYASKDTHVVNTNHTMDSIEANAVAKAVNRSPQLGGSDVVPSKNILTELKLTDSSTVAGYDRKQDRATIDHHNPETAPSVAPKTAPEFIANVATENKVNLQKAKSATVNGGNVVISGVGAYQSAKAFFEAMGKEDKARIALTSTGFAASAADTISTTAKVTSSTAKGIRNIMLKSEQLGTGVEKLTSLADKATKATNAVNKVALPLALGAGAIASGIDIHQAYKEPTAKNITKAVVTTTGTAVTTTSAGLCAFGKITTKAMGSTMGVVGVAMSAYSIYDALSDETKSSSEKAKQCTSAGLNMVGTALLFTPAAPLGVVCIVGSVVMDLFW</sequence>
<gene>
    <name evidence="2" type="ORF">CYY_000542</name>
</gene>
<dbReference type="AlphaFoldDB" id="A0A8J4Q1C8"/>